<proteinExistence type="predicted"/>
<dbReference type="AlphaFoldDB" id="A0A1F5T3P8"/>
<keyword evidence="1" id="KW-0175">Coiled coil</keyword>
<feature type="coiled-coil region" evidence="1">
    <location>
        <begin position="5"/>
        <end position="39"/>
    </location>
</feature>
<dbReference type="Proteomes" id="UP000179001">
    <property type="component" value="Unassembled WGS sequence"/>
</dbReference>
<evidence type="ECO:0000313" key="2">
    <source>
        <dbReference type="EMBL" id="OGF33519.1"/>
    </source>
</evidence>
<name>A0A1F5T3P8_9BACT</name>
<protein>
    <submittedName>
        <fullName evidence="2">Uncharacterized protein</fullName>
    </submittedName>
</protein>
<comment type="caution">
    <text evidence="2">The sequence shown here is derived from an EMBL/GenBank/DDBJ whole genome shotgun (WGS) entry which is preliminary data.</text>
</comment>
<sequence length="64" mass="7847">MRQTRKDLENEIRILNERVKELEVEKECLREKVMLLEKELEPVRKHQEWAEGVRSKADARKFVR</sequence>
<accession>A0A1F5T3P8</accession>
<evidence type="ECO:0000313" key="3">
    <source>
        <dbReference type="Proteomes" id="UP000179001"/>
    </source>
</evidence>
<reference evidence="2 3" key="1">
    <citation type="journal article" date="2016" name="Nat. Commun.">
        <title>Thousands of microbial genomes shed light on interconnected biogeochemical processes in an aquifer system.</title>
        <authorList>
            <person name="Anantharaman K."/>
            <person name="Brown C.T."/>
            <person name="Hug L.A."/>
            <person name="Sharon I."/>
            <person name="Castelle C.J."/>
            <person name="Probst A.J."/>
            <person name="Thomas B.C."/>
            <person name="Singh A."/>
            <person name="Wilkins M.J."/>
            <person name="Karaoz U."/>
            <person name="Brodie E.L."/>
            <person name="Williams K.H."/>
            <person name="Hubbard S.S."/>
            <person name="Banfield J.F."/>
        </authorList>
    </citation>
    <scope>NUCLEOTIDE SEQUENCE [LARGE SCALE GENOMIC DNA]</scope>
</reference>
<gene>
    <name evidence="2" type="ORF">A2478_02440</name>
</gene>
<evidence type="ECO:0000256" key="1">
    <source>
        <dbReference type="SAM" id="Coils"/>
    </source>
</evidence>
<organism evidence="2 3">
    <name type="scientific">Candidatus Falkowbacteria bacterium RIFOXYC2_FULL_36_12</name>
    <dbReference type="NCBI Taxonomy" id="1798002"/>
    <lineage>
        <taxon>Bacteria</taxon>
        <taxon>Candidatus Falkowiibacteriota</taxon>
    </lineage>
</organism>
<dbReference type="EMBL" id="MFGJ01000001">
    <property type="protein sequence ID" value="OGF33519.1"/>
    <property type="molecule type" value="Genomic_DNA"/>
</dbReference>